<evidence type="ECO:0000256" key="5">
    <source>
        <dbReference type="ARBA" id="ARBA00041201"/>
    </source>
</evidence>
<evidence type="ECO:0000259" key="8">
    <source>
        <dbReference type="PROSITE" id="PS50110"/>
    </source>
</evidence>
<dbReference type="GO" id="GO:0005829">
    <property type="term" value="C:cytosol"/>
    <property type="evidence" value="ECO:0007669"/>
    <property type="project" value="TreeGrafter"/>
</dbReference>
<evidence type="ECO:0000256" key="7">
    <source>
        <dbReference type="PROSITE-ProRule" id="PRU01091"/>
    </source>
</evidence>
<evidence type="ECO:0000256" key="6">
    <source>
        <dbReference type="PROSITE-ProRule" id="PRU00169"/>
    </source>
</evidence>
<feature type="domain" description="Response regulatory" evidence="8">
    <location>
        <begin position="3"/>
        <end position="113"/>
    </location>
</feature>
<dbReference type="SMART" id="SM00862">
    <property type="entry name" value="Trans_reg_C"/>
    <property type="match status" value="1"/>
</dbReference>
<dbReference type="Proteomes" id="UP000440096">
    <property type="component" value="Unassembled WGS sequence"/>
</dbReference>
<dbReference type="PROSITE" id="PS51755">
    <property type="entry name" value="OMPR_PHOB"/>
    <property type="match status" value="1"/>
</dbReference>
<evidence type="ECO:0000256" key="4">
    <source>
        <dbReference type="ARBA" id="ARBA00023163"/>
    </source>
</evidence>
<dbReference type="AlphaFoldDB" id="A0A6N7YZV8"/>
<protein>
    <recommendedName>
        <fullName evidence="5">Sensory transduction protein RegX3</fullName>
    </recommendedName>
</protein>
<accession>A0A6N7YZV8</accession>
<evidence type="ECO:0000313" key="10">
    <source>
        <dbReference type="EMBL" id="MTD52800.1"/>
    </source>
</evidence>
<evidence type="ECO:0000256" key="2">
    <source>
        <dbReference type="ARBA" id="ARBA00023015"/>
    </source>
</evidence>
<keyword evidence="3 7" id="KW-0238">DNA-binding</keyword>
<dbReference type="SMART" id="SM00448">
    <property type="entry name" value="REC"/>
    <property type="match status" value="1"/>
</dbReference>
<dbReference type="InterPro" id="IPR016032">
    <property type="entry name" value="Sig_transdc_resp-reg_C-effctor"/>
</dbReference>
<comment type="caution">
    <text evidence="6">Lacks conserved residue(s) required for the propagation of feature annotation.</text>
</comment>
<keyword evidence="2" id="KW-0805">Transcription regulation</keyword>
<proteinExistence type="predicted"/>
<evidence type="ECO:0000256" key="1">
    <source>
        <dbReference type="ARBA" id="ARBA00022553"/>
    </source>
</evidence>
<dbReference type="Gene3D" id="3.40.50.2300">
    <property type="match status" value="1"/>
</dbReference>
<dbReference type="GO" id="GO:0000976">
    <property type="term" value="F:transcription cis-regulatory region binding"/>
    <property type="evidence" value="ECO:0007669"/>
    <property type="project" value="TreeGrafter"/>
</dbReference>
<dbReference type="Gene3D" id="6.10.250.690">
    <property type="match status" value="1"/>
</dbReference>
<dbReference type="GO" id="GO:0006355">
    <property type="term" value="P:regulation of DNA-templated transcription"/>
    <property type="evidence" value="ECO:0007669"/>
    <property type="project" value="InterPro"/>
</dbReference>
<evidence type="ECO:0000259" key="9">
    <source>
        <dbReference type="PROSITE" id="PS51755"/>
    </source>
</evidence>
<name>A0A6N7YZV8_9PSEU</name>
<dbReference type="InterPro" id="IPR001867">
    <property type="entry name" value="OmpR/PhoB-type_DNA-bd"/>
</dbReference>
<evidence type="ECO:0000313" key="11">
    <source>
        <dbReference type="Proteomes" id="UP000440096"/>
    </source>
</evidence>
<dbReference type="Gene3D" id="1.10.10.10">
    <property type="entry name" value="Winged helix-like DNA-binding domain superfamily/Winged helix DNA-binding domain"/>
    <property type="match status" value="1"/>
</dbReference>
<dbReference type="Pfam" id="PF00486">
    <property type="entry name" value="Trans_reg_C"/>
    <property type="match status" value="1"/>
</dbReference>
<dbReference type="Pfam" id="PF00072">
    <property type="entry name" value="Response_reg"/>
    <property type="match status" value="1"/>
</dbReference>
<evidence type="ECO:0000256" key="3">
    <source>
        <dbReference type="ARBA" id="ARBA00023125"/>
    </source>
</evidence>
<sequence>MRRVLLVDAAKSKSDLAEFLRQSEWAVEYAGHGRSAVERLPDTDLVLLGTDFVDLDALVVCRTIRAKSRVPVIMLVDRDSEGERILALQTGADDCVLSTCGHGEVLARMEAVLRRCRQWPLSAESEQILQLGGLRIYLEDREVWLDERRIPTTAKEFDLLRALALRPTDVVSRKELMAGVWNCDSRVPTRTLDTHVSSLRAKLGSKNWILNVRGVGYRLAVRRADG</sequence>
<dbReference type="InterPro" id="IPR011006">
    <property type="entry name" value="CheY-like_superfamily"/>
</dbReference>
<dbReference type="SUPFAM" id="SSF46894">
    <property type="entry name" value="C-terminal effector domain of the bipartite response regulators"/>
    <property type="match status" value="1"/>
</dbReference>
<dbReference type="EMBL" id="WMBA01000002">
    <property type="protein sequence ID" value="MTD52800.1"/>
    <property type="molecule type" value="Genomic_DNA"/>
</dbReference>
<organism evidence="10 11">
    <name type="scientific">Amycolatopsis pithecellobii</name>
    <dbReference type="NCBI Taxonomy" id="664692"/>
    <lineage>
        <taxon>Bacteria</taxon>
        <taxon>Bacillati</taxon>
        <taxon>Actinomycetota</taxon>
        <taxon>Actinomycetes</taxon>
        <taxon>Pseudonocardiales</taxon>
        <taxon>Pseudonocardiaceae</taxon>
        <taxon>Amycolatopsis</taxon>
    </lineage>
</organism>
<gene>
    <name evidence="10" type="ORF">GKO32_02230</name>
</gene>
<dbReference type="GO" id="GO:0032993">
    <property type="term" value="C:protein-DNA complex"/>
    <property type="evidence" value="ECO:0007669"/>
    <property type="project" value="TreeGrafter"/>
</dbReference>
<dbReference type="PROSITE" id="PS50110">
    <property type="entry name" value="RESPONSE_REGULATORY"/>
    <property type="match status" value="1"/>
</dbReference>
<dbReference type="SUPFAM" id="SSF52172">
    <property type="entry name" value="CheY-like"/>
    <property type="match status" value="1"/>
</dbReference>
<dbReference type="OrthoDB" id="8927943at2"/>
<dbReference type="PANTHER" id="PTHR48111">
    <property type="entry name" value="REGULATOR OF RPOS"/>
    <property type="match status" value="1"/>
</dbReference>
<feature type="domain" description="OmpR/PhoB-type" evidence="9">
    <location>
        <begin position="126"/>
        <end position="221"/>
    </location>
</feature>
<dbReference type="InterPro" id="IPR036388">
    <property type="entry name" value="WH-like_DNA-bd_sf"/>
</dbReference>
<dbReference type="InterPro" id="IPR039420">
    <property type="entry name" value="WalR-like"/>
</dbReference>
<reference evidence="10 11" key="1">
    <citation type="submission" date="2019-11" db="EMBL/GenBank/DDBJ databases">
        <title>Draft genome of Amycolatopsis RM579.</title>
        <authorList>
            <person name="Duangmal K."/>
            <person name="Mingma R."/>
        </authorList>
    </citation>
    <scope>NUCLEOTIDE SEQUENCE [LARGE SCALE GENOMIC DNA]</scope>
    <source>
        <strain evidence="10 11">RM579</strain>
    </source>
</reference>
<feature type="DNA-binding region" description="OmpR/PhoB-type" evidence="7">
    <location>
        <begin position="126"/>
        <end position="221"/>
    </location>
</feature>
<keyword evidence="11" id="KW-1185">Reference proteome</keyword>
<dbReference type="CDD" id="cd00383">
    <property type="entry name" value="trans_reg_C"/>
    <property type="match status" value="1"/>
</dbReference>
<keyword evidence="4" id="KW-0804">Transcription</keyword>
<comment type="caution">
    <text evidence="10">The sequence shown here is derived from an EMBL/GenBank/DDBJ whole genome shotgun (WGS) entry which is preliminary data.</text>
</comment>
<keyword evidence="1" id="KW-0597">Phosphoprotein</keyword>
<dbReference type="InterPro" id="IPR001789">
    <property type="entry name" value="Sig_transdc_resp-reg_receiver"/>
</dbReference>
<dbReference type="PANTHER" id="PTHR48111:SF72">
    <property type="entry name" value="SENSORY TRANSDUCTION PROTEIN REGX3"/>
    <property type="match status" value="1"/>
</dbReference>
<dbReference type="GO" id="GO:0000156">
    <property type="term" value="F:phosphorelay response regulator activity"/>
    <property type="evidence" value="ECO:0007669"/>
    <property type="project" value="TreeGrafter"/>
</dbReference>